<dbReference type="InterPro" id="IPR054399">
    <property type="entry name" value="Fervidolysin-like_N_prodom"/>
</dbReference>
<keyword evidence="4" id="KW-0720">Serine protease</keyword>
<evidence type="ECO:0000259" key="8">
    <source>
        <dbReference type="Pfam" id="PF00082"/>
    </source>
</evidence>
<proteinExistence type="inferred from homology"/>
<evidence type="ECO:0000259" key="10">
    <source>
        <dbReference type="Pfam" id="PF22148"/>
    </source>
</evidence>
<dbReference type="RefSeq" id="WP_135154311.1">
    <property type="nucleotide sequence ID" value="NZ_SOMN01000045.1"/>
</dbReference>
<dbReference type="Pfam" id="PF22148">
    <property type="entry name" value="Fervidolysin_NPro-like"/>
    <property type="match status" value="1"/>
</dbReference>
<evidence type="ECO:0000256" key="7">
    <source>
        <dbReference type="SAM" id="SignalP"/>
    </source>
</evidence>
<evidence type="ECO:0000256" key="3">
    <source>
        <dbReference type="ARBA" id="ARBA00022801"/>
    </source>
</evidence>
<sequence length="1102" mass="119530">MNRHQRKFLFISFSLFLTFSAVSPAFATQDPSANPRKSQWTAEQTPQDDMITVEPNETGDSTEQIPTIQPENKQEYAPDRIIVKYKTTTASASTFASPLSTQVVSVRKLNSIGAEVLNLSAGADINSVIEELKKDPNVLYAEPDYKFYIANIEQPTGLNQAIDTYLAVAAPELPNDPLFHEQWGLHNTGQILNGGEVPGGTPDIDIDAPEAWEITQGSSDVVVAVIASGVKTDIPELKYNIWENPGEVPGDQIDNDGNGLVDDTNGWDFFYDDNSLFDLNDGIADFFGTYMAGLIASSMNNNEGIAGVAPNVKIMPLKVSSNAGGHFSDLIDAIHYAESKGVKIANLGIATDIYSKALEDAIGSSQMLFVVPAGEAPSSMNIDIQRLYPASFASPNILTVTGVNILGELALQASFGQASVDVAAPSELILTTAPDVNIGYAAEIDNGTYKAIYHGIGFEEIPVYPEEFAGQQQDMFNRAMDFLKPDNGDTPSVLLVQDNKGLSGGIIIPFEEDYKDPTLKIYEDLLMNAGYTYDVETVQDETQDGPSFDKLKEYDIVVWFTGTTGTFNDEIKLITDNDQANLTNYLNGGGHLMLTGQDAIDHLSDSAFVRDVLHLVLVGQGGVFESTTGVPGSIYADQFYKLYDFALFYDIVLSNDPSITKINLKNKAGLYSFRQGTSYASSYAAGVAALVLSQNPYMSSVDIKQRVTNSGKALSSLTRTTASGRMISAHRALWDKDIPGTPLRDSAVSNTLDAASNPDHVYSIELHTGENVNLSLTGDAGTDFDLILYSPAATTISKKENALVFSENPNTSNESIIYTATETGTYYINVYAYEGAGKYTLSVNSGNQSGLFEDVNESLLFEGSWSSLSKSAYSGGALKQIDAQGSVEFGFRGNVIEWIGSKNDSQGIANVYIDGLIVASPSLFSKSSVTKQSIFKKSLPNGHHSIRIEWTGQRDPLSKKPKAAINVDAFIVTNLISSLHPSTVFKGPWGTNYGLKFTDGIQRFTTTPDSSVEFTFTGTRVTLWSNIGKNRGKANIYIDDKLVTDVPIDMYSEKIQYQVPVFTSGDLPNGTHKIKIVHAGQKNERSTNSVITIDALDVLNLS</sequence>
<feature type="domain" description="Peptidase S8/S53" evidence="8">
    <location>
        <begin position="669"/>
        <end position="711"/>
    </location>
</feature>
<evidence type="ECO:0008006" key="13">
    <source>
        <dbReference type="Google" id="ProtNLM"/>
    </source>
</evidence>
<evidence type="ECO:0000256" key="2">
    <source>
        <dbReference type="ARBA" id="ARBA00022670"/>
    </source>
</evidence>
<evidence type="ECO:0000313" key="12">
    <source>
        <dbReference type="Proteomes" id="UP000297900"/>
    </source>
</evidence>
<evidence type="ECO:0000259" key="9">
    <source>
        <dbReference type="Pfam" id="PF04151"/>
    </source>
</evidence>
<feature type="domain" description="Peptidase S8/S53" evidence="8">
    <location>
        <begin position="219"/>
        <end position="428"/>
    </location>
</feature>
<comment type="caution">
    <text evidence="5">Lacks conserved residue(s) required for the propagation of feature annotation.</text>
</comment>
<dbReference type="Gene3D" id="3.40.50.200">
    <property type="entry name" value="Peptidase S8/S53 domain"/>
    <property type="match status" value="2"/>
</dbReference>
<dbReference type="InterPro" id="IPR050131">
    <property type="entry name" value="Peptidase_S8_subtilisin-like"/>
</dbReference>
<dbReference type="InterPro" id="IPR007280">
    <property type="entry name" value="Peptidase_C_arc/bac"/>
</dbReference>
<keyword evidence="7" id="KW-0732">Signal</keyword>
<dbReference type="GO" id="GO:0006508">
    <property type="term" value="P:proteolysis"/>
    <property type="evidence" value="ECO:0007669"/>
    <property type="project" value="UniProtKB-KW"/>
</dbReference>
<name>A0A4Y8LNK1_9BACL</name>
<feature type="chain" id="PRO_5021317285" description="Peptidase" evidence="7">
    <location>
        <begin position="28"/>
        <end position="1102"/>
    </location>
</feature>
<protein>
    <recommendedName>
        <fullName evidence="13">Peptidase</fullName>
    </recommendedName>
</protein>
<dbReference type="Gene3D" id="2.60.120.380">
    <property type="match status" value="1"/>
</dbReference>
<feature type="signal peptide" evidence="7">
    <location>
        <begin position="1"/>
        <end position="27"/>
    </location>
</feature>
<dbReference type="SUPFAM" id="SSF89260">
    <property type="entry name" value="Collagen-binding domain"/>
    <property type="match status" value="1"/>
</dbReference>
<dbReference type="Gene3D" id="2.60.120.260">
    <property type="entry name" value="Galactose-binding domain-like"/>
    <property type="match status" value="2"/>
</dbReference>
<dbReference type="Pfam" id="PF04151">
    <property type="entry name" value="PPC"/>
    <property type="match status" value="1"/>
</dbReference>
<dbReference type="Pfam" id="PF00082">
    <property type="entry name" value="Peptidase_S8"/>
    <property type="match status" value="2"/>
</dbReference>
<dbReference type="InterPro" id="IPR015500">
    <property type="entry name" value="Peptidase_S8_subtilisin-rel"/>
</dbReference>
<comment type="caution">
    <text evidence="11">The sequence shown here is derived from an EMBL/GenBank/DDBJ whole genome shotgun (WGS) entry which is preliminary data.</text>
</comment>
<evidence type="ECO:0000313" key="11">
    <source>
        <dbReference type="EMBL" id="TFE22571.1"/>
    </source>
</evidence>
<reference evidence="11 12" key="1">
    <citation type="submission" date="2019-03" db="EMBL/GenBank/DDBJ databases">
        <title>Cohnella endophytica sp. nov., a novel endophytic bacterium isolated from bark of Sonneratia apetala.</title>
        <authorList>
            <person name="Tuo L."/>
        </authorList>
    </citation>
    <scope>NUCLEOTIDE SEQUENCE [LARGE SCALE GENOMIC DNA]</scope>
    <source>
        <strain evidence="11 12">CCTCC AB 208254</strain>
    </source>
</reference>
<dbReference type="OrthoDB" id="9762689at2"/>
<dbReference type="SUPFAM" id="SSF52317">
    <property type="entry name" value="Class I glutamine amidotransferase-like"/>
    <property type="match status" value="1"/>
</dbReference>
<organism evidence="11 12">
    <name type="scientific">Cohnella luojiensis</name>
    <dbReference type="NCBI Taxonomy" id="652876"/>
    <lineage>
        <taxon>Bacteria</taxon>
        <taxon>Bacillati</taxon>
        <taxon>Bacillota</taxon>
        <taxon>Bacilli</taxon>
        <taxon>Bacillales</taxon>
        <taxon>Paenibacillaceae</taxon>
        <taxon>Cohnella</taxon>
    </lineage>
</organism>
<dbReference type="SUPFAM" id="SSF52743">
    <property type="entry name" value="Subtilisin-like"/>
    <property type="match status" value="1"/>
</dbReference>
<accession>A0A4Y8LNK1</accession>
<keyword evidence="3" id="KW-0378">Hydrolase</keyword>
<dbReference type="EMBL" id="SOMN01000045">
    <property type="protein sequence ID" value="TFE22571.1"/>
    <property type="molecule type" value="Genomic_DNA"/>
</dbReference>
<feature type="domain" description="Fervidolysin-like N-terminal prodomain" evidence="10">
    <location>
        <begin position="67"/>
        <end position="143"/>
    </location>
</feature>
<dbReference type="Proteomes" id="UP000297900">
    <property type="component" value="Unassembled WGS sequence"/>
</dbReference>
<dbReference type="PANTHER" id="PTHR43806:SF11">
    <property type="entry name" value="CEREVISIN-RELATED"/>
    <property type="match status" value="1"/>
</dbReference>
<keyword evidence="12" id="KW-1185">Reference proteome</keyword>
<dbReference type="AlphaFoldDB" id="A0A4Y8LNK1"/>
<feature type="domain" description="Peptidase C-terminal archaeal/bacterial" evidence="9">
    <location>
        <begin position="760"/>
        <end position="832"/>
    </location>
</feature>
<evidence type="ECO:0000256" key="1">
    <source>
        <dbReference type="ARBA" id="ARBA00011073"/>
    </source>
</evidence>
<feature type="compositionally biased region" description="Polar residues" evidence="6">
    <location>
        <begin position="29"/>
        <end position="47"/>
    </location>
</feature>
<keyword evidence="2" id="KW-0645">Protease</keyword>
<dbReference type="InterPro" id="IPR036852">
    <property type="entry name" value="Peptidase_S8/S53_dom_sf"/>
</dbReference>
<feature type="region of interest" description="Disordered" evidence="6">
    <location>
        <begin position="28"/>
        <end position="65"/>
    </location>
</feature>
<comment type="similarity">
    <text evidence="1 5">Belongs to the peptidase S8 family.</text>
</comment>
<dbReference type="PROSITE" id="PS51892">
    <property type="entry name" value="SUBTILASE"/>
    <property type="match status" value="1"/>
</dbReference>
<evidence type="ECO:0000256" key="6">
    <source>
        <dbReference type="SAM" id="MobiDB-lite"/>
    </source>
</evidence>
<dbReference type="PANTHER" id="PTHR43806">
    <property type="entry name" value="PEPTIDASE S8"/>
    <property type="match status" value="1"/>
</dbReference>
<evidence type="ECO:0000256" key="4">
    <source>
        <dbReference type="ARBA" id="ARBA00022825"/>
    </source>
</evidence>
<dbReference type="PRINTS" id="PR00723">
    <property type="entry name" value="SUBTILISIN"/>
</dbReference>
<dbReference type="InterPro" id="IPR000209">
    <property type="entry name" value="Peptidase_S8/S53_dom"/>
</dbReference>
<dbReference type="InterPro" id="IPR029062">
    <property type="entry name" value="Class_I_gatase-like"/>
</dbReference>
<gene>
    <name evidence="11" type="ORF">E2980_21510</name>
</gene>
<dbReference type="GO" id="GO:0004252">
    <property type="term" value="F:serine-type endopeptidase activity"/>
    <property type="evidence" value="ECO:0007669"/>
    <property type="project" value="InterPro"/>
</dbReference>
<evidence type="ECO:0000256" key="5">
    <source>
        <dbReference type="PROSITE-ProRule" id="PRU01240"/>
    </source>
</evidence>